<feature type="chain" id="PRO_5009241171" evidence="5">
    <location>
        <begin position="25"/>
        <end position="558"/>
    </location>
</feature>
<dbReference type="InterPro" id="IPR002372">
    <property type="entry name" value="PQQ_rpt_dom"/>
</dbReference>
<accession>A0A1G7GNI7</accession>
<keyword evidence="9" id="KW-1185">Reference proteome</keyword>
<protein>
    <submittedName>
        <fullName evidence="8">Alcohol dehydrogenase (Cytochrome c)</fullName>
    </submittedName>
</protein>
<proteinExistence type="inferred from homology"/>
<dbReference type="SMART" id="SM00564">
    <property type="entry name" value="PQQ"/>
    <property type="match status" value="6"/>
</dbReference>
<feature type="domain" description="Pyrrolo-quinoline quinone repeat" evidence="6">
    <location>
        <begin position="66"/>
        <end position="399"/>
    </location>
</feature>
<feature type="signal peptide" evidence="5">
    <location>
        <begin position="1"/>
        <end position="24"/>
    </location>
</feature>
<evidence type="ECO:0000256" key="3">
    <source>
        <dbReference type="ARBA" id="ARBA00023002"/>
    </source>
</evidence>
<comment type="similarity">
    <text evidence="2">Belongs to the bacterial PQQ dehydrogenase family.</text>
</comment>
<name>A0A1G7GNI7_9BACT</name>
<reference evidence="8 9" key="1">
    <citation type="submission" date="2016-10" db="EMBL/GenBank/DDBJ databases">
        <authorList>
            <person name="de Groot N.N."/>
        </authorList>
    </citation>
    <scope>NUCLEOTIDE SEQUENCE [LARGE SCALE GENOMIC DNA]</scope>
    <source>
        <strain evidence="8 9">GAS232</strain>
    </source>
</reference>
<evidence type="ECO:0000256" key="1">
    <source>
        <dbReference type="ARBA" id="ARBA00001931"/>
    </source>
</evidence>
<sequence>MTGLAMKLRNMPLFLLAVYMPLLAQTSVNQNNPHDTTKRDPGAVRTAATQKAPVDAGVPSLAAGDWPTYNGDLSGRRYSPLTKINTTNVKQLELAWTFRVNETSGGGRRISSTPLEVDGVLYFTVPSHVWAVDARTGVKLWQFDWKSKGGEAIGNRGVAVRGNTVYFETEDDYLVAIDRSTGQEKWHAEIGEAEANRAKFNFGSVPPTIIKNHVMVGVSGDDFDVPGFIEAHDPETGALQWRWYTHPNPGEPEAKSWPNDEAMLHGGGMTWVPGTYDPELNLYYFGTGNAQPVINGEARPGDNLYTGTICALNPDTGKLVWYFQPNPHDTHDWDAVQTPVLIDGVINGQKRKLLAQASRNGWFFVLDRTNGKALVSTPFAHQSWTLGLNSKGQPIPNPEKMPKPNGSLVSPNQSGAANWHPPSYDPQTGLFYVAASDAYSVYYVFDNNKKPEGWAGNDRGGYSRFALRALDYKTGKLRWEHPWIAGSARSGMLTTAGGLLFTGDTVSSFVAFNAATGAILWHAGLGNPVTNGPTTFVLDGQQYVTAAAGDTLYAFVLR</sequence>
<dbReference type="Gene3D" id="2.140.10.10">
    <property type="entry name" value="Quinoprotein alcohol dehydrogenase-like superfamily"/>
    <property type="match status" value="1"/>
</dbReference>
<feature type="region of interest" description="Disordered" evidence="4">
    <location>
        <begin position="29"/>
        <end position="53"/>
    </location>
</feature>
<dbReference type="AlphaFoldDB" id="A0A1G7GNI7"/>
<dbReference type="GO" id="GO:0016491">
    <property type="term" value="F:oxidoreductase activity"/>
    <property type="evidence" value="ECO:0007669"/>
    <property type="project" value="UniProtKB-KW"/>
</dbReference>
<feature type="region of interest" description="Disordered" evidence="4">
    <location>
        <begin position="392"/>
        <end position="416"/>
    </location>
</feature>
<gene>
    <name evidence="8" type="ORF">SAMN05444167_0755</name>
</gene>
<dbReference type="InterPro" id="IPR030939">
    <property type="entry name" value="Acido_non_PQQ"/>
</dbReference>
<feature type="compositionally biased region" description="Polar residues" evidence="4">
    <location>
        <begin position="407"/>
        <end position="416"/>
    </location>
</feature>
<evidence type="ECO:0000313" key="9">
    <source>
        <dbReference type="Proteomes" id="UP000182427"/>
    </source>
</evidence>
<evidence type="ECO:0000259" key="6">
    <source>
        <dbReference type="Pfam" id="PF01011"/>
    </source>
</evidence>
<dbReference type="Pfam" id="PF01011">
    <property type="entry name" value="PQQ"/>
    <property type="match status" value="1"/>
</dbReference>
<dbReference type="InterPro" id="IPR018391">
    <property type="entry name" value="PQQ_b-propeller_rpt"/>
</dbReference>
<dbReference type="InterPro" id="IPR011047">
    <property type="entry name" value="Quinoprotein_ADH-like_sf"/>
</dbReference>
<dbReference type="NCBIfam" id="TIGR04528">
    <property type="entry name" value="acido_non_PQQ"/>
    <property type="match status" value="1"/>
</dbReference>
<evidence type="ECO:0000256" key="4">
    <source>
        <dbReference type="SAM" id="MobiDB-lite"/>
    </source>
</evidence>
<evidence type="ECO:0000256" key="2">
    <source>
        <dbReference type="ARBA" id="ARBA00008156"/>
    </source>
</evidence>
<organism evidence="8 9">
    <name type="scientific">Terriglobus roseus</name>
    <dbReference type="NCBI Taxonomy" id="392734"/>
    <lineage>
        <taxon>Bacteria</taxon>
        <taxon>Pseudomonadati</taxon>
        <taxon>Acidobacteriota</taxon>
        <taxon>Terriglobia</taxon>
        <taxon>Terriglobales</taxon>
        <taxon>Acidobacteriaceae</taxon>
        <taxon>Terriglobus</taxon>
    </lineage>
</organism>
<feature type="domain" description="Pyrrolo-quinoline quinone repeat" evidence="7">
    <location>
        <begin position="467"/>
        <end position="555"/>
    </location>
</feature>
<evidence type="ECO:0000256" key="5">
    <source>
        <dbReference type="SAM" id="SignalP"/>
    </source>
</evidence>
<dbReference type="PANTHER" id="PTHR32303">
    <property type="entry name" value="QUINOPROTEIN ALCOHOL DEHYDROGENASE (CYTOCHROME C)"/>
    <property type="match status" value="1"/>
</dbReference>
<evidence type="ECO:0000259" key="7">
    <source>
        <dbReference type="Pfam" id="PF13360"/>
    </source>
</evidence>
<dbReference type="SUPFAM" id="SSF50998">
    <property type="entry name" value="Quinoprotein alcohol dehydrogenase-like"/>
    <property type="match status" value="1"/>
</dbReference>
<comment type="cofactor">
    <cofactor evidence="1">
        <name>pyrroloquinoline quinone</name>
        <dbReference type="ChEBI" id="CHEBI:58442"/>
    </cofactor>
</comment>
<dbReference type="Pfam" id="PF13360">
    <property type="entry name" value="PQQ_2"/>
    <property type="match status" value="1"/>
</dbReference>
<keyword evidence="3" id="KW-0560">Oxidoreductase</keyword>
<keyword evidence="5" id="KW-0732">Signal</keyword>
<evidence type="ECO:0000313" key="8">
    <source>
        <dbReference type="EMBL" id="SDE89707.1"/>
    </source>
</evidence>
<dbReference type="EMBL" id="LT629690">
    <property type="protein sequence ID" value="SDE89707.1"/>
    <property type="molecule type" value="Genomic_DNA"/>
</dbReference>
<dbReference type="Proteomes" id="UP000182427">
    <property type="component" value="Chromosome I"/>
</dbReference>